<reference evidence="2" key="1">
    <citation type="journal article" date="2014" name="Front. Microbiol.">
        <title>High frequency of phylogenetically diverse reductive dehalogenase-homologous genes in deep subseafloor sedimentary metagenomes.</title>
        <authorList>
            <person name="Kawai M."/>
            <person name="Futagami T."/>
            <person name="Toyoda A."/>
            <person name="Takaki Y."/>
            <person name="Nishi S."/>
            <person name="Hori S."/>
            <person name="Arai W."/>
            <person name="Tsubouchi T."/>
            <person name="Morono Y."/>
            <person name="Uchiyama I."/>
            <person name="Ito T."/>
            <person name="Fujiyama A."/>
            <person name="Inagaki F."/>
            <person name="Takami H."/>
        </authorList>
    </citation>
    <scope>NUCLEOTIDE SEQUENCE</scope>
    <source>
        <strain evidence="2">Expedition CK06-06</strain>
    </source>
</reference>
<organism evidence="2">
    <name type="scientific">marine sediment metagenome</name>
    <dbReference type="NCBI Taxonomy" id="412755"/>
    <lineage>
        <taxon>unclassified sequences</taxon>
        <taxon>metagenomes</taxon>
        <taxon>ecological metagenomes</taxon>
    </lineage>
</organism>
<evidence type="ECO:0000256" key="1">
    <source>
        <dbReference type="SAM" id="Phobius"/>
    </source>
</evidence>
<sequence length="150" mass="17074">MVLSFNTEELTDSPKSIAMQGKLRPGYKVQVRMVQVPIHGKAYLMVQRPTSNVGNVKPGTIISYNPIVLNYLLNGGLNNTLIILIPYFFTGNAVAMYNILTVFLHAPAYHMRPVTFKTRSFNVKHAYVLLHWGSRWLLRKEATVVLKIRM</sequence>
<keyword evidence="1" id="KW-1133">Transmembrane helix</keyword>
<dbReference type="AlphaFoldDB" id="X0TMW8"/>
<protein>
    <submittedName>
        <fullName evidence="2">Uncharacterized protein</fullName>
    </submittedName>
</protein>
<dbReference type="EMBL" id="BARS01010558">
    <property type="protein sequence ID" value="GAF94913.1"/>
    <property type="molecule type" value="Genomic_DNA"/>
</dbReference>
<accession>X0TMW8</accession>
<gene>
    <name evidence="2" type="ORF">S01H1_19529</name>
</gene>
<comment type="caution">
    <text evidence="2">The sequence shown here is derived from an EMBL/GenBank/DDBJ whole genome shotgun (WGS) entry which is preliminary data.</text>
</comment>
<proteinExistence type="predicted"/>
<feature type="non-terminal residue" evidence="2">
    <location>
        <position position="150"/>
    </location>
</feature>
<keyword evidence="1" id="KW-0472">Membrane</keyword>
<name>X0TMW8_9ZZZZ</name>
<keyword evidence="1" id="KW-0812">Transmembrane</keyword>
<feature type="transmembrane region" description="Helical" evidence="1">
    <location>
        <begin position="81"/>
        <end position="104"/>
    </location>
</feature>
<evidence type="ECO:0000313" key="2">
    <source>
        <dbReference type="EMBL" id="GAF94913.1"/>
    </source>
</evidence>